<keyword evidence="4" id="KW-0574">Periplasm</keyword>
<evidence type="ECO:0000313" key="8">
    <source>
        <dbReference type="Proteomes" id="UP000237511"/>
    </source>
</evidence>
<dbReference type="GO" id="GO:0004252">
    <property type="term" value="F:serine-type endopeptidase activity"/>
    <property type="evidence" value="ECO:0007669"/>
    <property type="project" value="InterPro"/>
</dbReference>
<dbReference type="InterPro" id="IPR036286">
    <property type="entry name" value="LexA/Signal_pep-like_sf"/>
</dbReference>
<organism evidence="7 8">
    <name type="scientific">Sinorhizobium americanum</name>
    <dbReference type="NCBI Taxonomy" id="194963"/>
    <lineage>
        <taxon>Bacteria</taxon>
        <taxon>Pseudomonadati</taxon>
        <taxon>Pseudomonadota</taxon>
        <taxon>Alphaproteobacteria</taxon>
        <taxon>Hyphomicrobiales</taxon>
        <taxon>Rhizobiaceae</taxon>
        <taxon>Sinorhizobium/Ensifer group</taxon>
        <taxon>Sinorhizobium</taxon>
    </lineage>
</organism>
<dbReference type="Pfam" id="PF10502">
    <property type="entry name" value="Peptidase_S26"/>
    <property type="match status" value="1"/>
</dbReference>
<dbReference type="Gene3D" id="2.10.109.10">
    <property type="entry name" value="Umud Fragment, subunit A"/>
    <property type="match status" value="1"/>
</dbReference>
<dbReference type="RefSeq" id="WP_097527189.1">
    <property type="nucleotide sequence ID" value="NZ_LODU01000004.1"/>
</dbReference>
<evidence type="ECO:0000256" key="2">
    <source>
        <dbReference type="ARBA" id="ARBA00005849"/>
    </source>
</evidence>
<dbReference type="AlphaFoldDB" id="A0A2S3YUE4"/>
<name>A0A2S3YUE4_9HYPH</name>
<dbReference type="GO" id="GO:0006465">
    <property type="term" value="P:signal peptide processing"/>
    <property type="evidence" value="ECO:0007669"/>
    <property type="project" value="InterPro"/>
</dbReference>
<dbReference type="NCBIfam" id="NF010412">
    <property type="entry name" value="PRK13838.1"/>
    <property type="match status" value="1"/>
</dbReference>
<sequence length="188" mass="19806">MKITVFAFGRRRAQRAHAVVLVALAASIVGGIAAVAAIGGYRINLTPSEPLGLWRIVALDRPAAAGDLVFICVPQTVAMMEARERGYLHSGTCPGGAAPLIKTVIAIAGQSVEIGAHVTVDGRKIPFSRLAQWDGKGRPMKPYPGGVVPDESVFLHSPFRSSYDSRYFGPLPASGILGLAQSVLTYAP</sequence>
<dbReference type="Proteomes" id="UP000237511">
    <property type="component" value="Unassembled WGS sequence"/>
</dbReference>
<evidence type="ECO:0000313" key="7">
    <source>
        <dbReference type="EMBL" id="POH35264.1"/>
    </source>
</evidence>
<keyword evidence="5" id="KW-0184">Conjugation</keyword>
<accession>A0A2S3YUE4</accession>
<reference evidence="7 8" key="1">
    <citation type="journal article" date="2014" name="Syst. Appl. Microbiol.">
        <title>Microsymbionts of Phaseolus vulgaris in acid and alkaline soils of Mexico.</title>
        <authorList>
            <person name="Verastegui-Valdes M.M."/>
            <person name="Zhang Y.J."/>
            <person name="Rivera-Orduna F.N."/>
            <person name="Cheng H.P."/>
            <person name="Sui X.H."/>
            <person name="Wang E.T."/>
        </authorList>
    </citation>
    <scope>NUCLEOTIDE SEQUENCE [LARGE SCALE GENOMIC DNA]</scope>
    <source>
        <strain evidence="7 8">FG01</strain>
    </source>
</reference>
<dbReference type="NCBIfam" id="TIGR02771">
    <property type="entry name" value="TraF_Ti"/>
    <property type="match status" value="1"/>
</dbReference>
<evidence type="ECO:0000256" key="1">
    <source>
        <dbReference type="ARBA" id="ARBA00004418"/>
    </source>
</evidence>
<protein>
    <submittedName>
        <fullName evidence="7">Conjugal transfer protein TraF</fullName>
    </submittedName>
</protein>
<dbReference type="SUPFAM" id="SSF51306">
    <property type="entry name" value="LexA/Signal peptidase"/>
    <property type="match status" value="1"/>
</dbReference>
<dbReference type="GO" id="GO:0042597">
    <property type="term" value="C:periplasmic space"/>
    <property type="evidence" value="ECO:0007669"/>
    <property type="project" value="UniProtKB-SubCell"/>
</dbReference>
<comment type="caution">
    <text evidence="7">The sequence shown here is derived from an EMBL/GenBank/DDBJ whole genome shotgun (WGS) entry which is preliminary data.</text>
</comment>
<evidence type="ECO:0000256" key="3">
    <source>
        <dbReference type="ARBA" id="ARBA00022729"/>
    </source>
</evidence>
<gene>
    <name evidence="7" type="ORF">ATY31_03455</name>
</gene>
<evidence type="ECO:0000259" key="6">
    <source>
        <dbReference type="Pfam" id="PF10502"/>
    </source>
</evidence>
<feature type="domain" description="Peptidase S26" evidence="6">
    <location>
        <begin position="20"/>
        <end position="183"/>
    </location>
</feature>
<comment type="subcellular location">
    <subcellularLocation>
        <location evidence="1">Periplasm</location>
    </subcellularLocation>
</comment>
<proteinExistence type="inferred from homology"/>
<evidence type="ECO:0000256" key="4">
    <source>
        <dbReference type="ARBA" id="ARBA00022764"/>
    </source>
</evidence>
<dbReference type="EMBL" id="LODU01000004">
    <property type="protein sequence ID" value="POH35264.1"/>
    <property type="molecule type" value="Genomic_DNA"/>
</dbReference>
<dbReference type="InterPro" id="IPR019533">
    <property type="entry name" value="Peptidase_S26"/>
</dbReference>
<dbReference type="InterPro" id="IPR014139">
    <property type="entry name" value="Peptidase_S26C_TraF"/>
</dbReference>
<evidence type="ECO:0000256" key="5">
    <source>
        <dbReference type="ARBA" id="ARBA00022971"/>
    </source>
</evidence>
<keyword evidence="3" id="KW-0732">Signal</keyword>
<comment type="similarity">
    <text evidence="2">Belongs to the peptidase S26C family.</text>
</comment>